<gene>
    <name evidence="1" type="ORF">BCCH1_21120</name>
</gene>
<reference evidence="1" key="2">
    <citation type="journal article" date="2017" name="Genome Announc.">
        <title>High-Quality Draft Genome Sequence of Burkholderia contaminans CH-1, a Gram-Negative Bacterium That Metabolizes 2-Azahypoxanthine, a Plant Growth-Regulating Compound.</title>
        <authorList>
            <person name="Choi J.-H."/>
            <person name="Sugiura H."/>
            <person name="Moriuchi R."/>
            <person name="Kawagishi H."/>
            <person name="Dohra H."/>
        </authorList>
    </citation>
    <scope>NUCLEOTIDE SEQUENCE</scope>
    <source>
        <strain evidence="1">CH-1</strain>
    </source>
</reference>
<sequence length="128" mass="13569">MARKACRELVGIECGIRGTTVTGYRHDGVNRATASQAADSIEPFGVQLVADLVCMQYDRVTENDVSDLGQFGGETLDEGGVAGNEHPAVTVAPAPAVAVNKNVSQSNRASPCVPRLTVFRLSLWLGRL</sequence>
<dbReference type="AlphaFoldDB" id="A0A250L793"/>
<organism evidence="1">
    <name type="scientific">Burkholderia contaminans</name>
    <dbReference type="NCBI Taxonomy" id="488447"/>
    <lineage>
        <taxon>Bacteria</taxon>
        <taxon>Pseudomonadati</taxon>
        <taxon>Pseudomonadota</taxon>
        <taxon>Betaproteobacteria</taxon>
        <taxon>Burkholderiales</taxon>
        <taxon>Burkholderiaceae</taxon>
        <taxon>Burkholderia</taxon>
        <taxon>Burkholderia cepacia complex</taxon>
    </lineage>
</organism>
<reference evidence="1" key="1">
    <citation type="journal article" date="2016" name="Biosci. Biotechnol. Biochem.">
        <title>Bioconversion of AHX to AOH by resting cells of Burkholderia contaminans CH-1.</title>
        <authorList>
            <person name="Choi J.H."/>
            <person name="Kikuchi A."/>
            <person name="Pumkaeo P."/>
            <person name="Hirai H."/>
            <person name="Tokuyama S."/>
            <person name="Kawagishi H."/>
        </authorList>
    </citation>
    <scope>NUCLEOTIDE SEQUENCE</scope>
    <source>
        <strain evidence="1">CH-1</strain>
    </source>
</reference>
<name>A0A250L793_9BURK</name>
<proteinExistence type="predicted"/>
<evidence type="ECO:0000313" key="1">
    <source>
        <dbReference type="EMBL" id="BBA39689.1"/>
    </source>
</evidence>
<protein>
    <submittedName>
        <fullName evidence="1">Uncharacterized protein</fullName>
    </submittedName>
</protein>
<accession>A0A250L793</accession>
<dbReference type="EMBL" id="AP018357">
    <property type="protein sequence ID" value="BBA39689.1"/>
    <property type="molecule type" value="Genomic_DNA"/>
</dbReference>